<feature type="domain" description="Calpain catalytic" evidence="8">
    <location>
        <begin position="1"/>
        <end position="65"/>
    </location>
</feature>
<dbReference type="SUPFAM" id="SSF54001">
    <property type="entry name" value="Cysteine proteinases"/>
    <property type="match status" value="1"/>
</dbReference>
<dbReference type="InterPro" id="IPR022684">
    <property type="entry name" value="Calpain_cysteine_protease"/>
</dbReference>
<evidence type="ECO:0000256" key="3">
    <source>
        <dbReference type="ARBA" id="ARBA00022801"/>
    </source>
</evidence>
<evidence type="ECO:0000256" key="2">
    <source>
        <dbReference type="ARBA" id="ARBA00022670"/>
    </source>
</evidence>
<dbReference type="Gene3D" id="2.60.120.380">
    <property type="match status" value="1"/>
</dbReference>
<evidence type="ECO:0000256" key="7">
    <source>
        <dbReference type="SAM" id="MobiDB-lite"/>
    </source>
</evidence>
<name>A0A0D6LWK2_9BILA</name>
<keyword evidence="4" id="KW-0788">Thiol protease</keyword>
<dbReference type="Gene3D" id="3.90.70.10">
    <property type="entry name" value="Cysteine proteinases"/>
    <property type="match status" value="1"/>
</dbReference>
<evidence type="ECO:0000256" key="5">
    <source>
        <dbReference type="PIRSR" id="PIRSR622684-1"/>
    </source>
</evidence>
<sequence length="289" mass="33648">MIRLQNPWGEKEWNGPWSDDSKEWEQVTESQKNSLGITVDEDGEFWMPWYSFVQYFTDISVCQLFNTKIFSTSRRYHEEVFYGEWTTNGVKSGAPDDFAGGCLNFSATFCNNPQFLLTVSQPGEIMFALTQREPNEGTKRRDPYVTIGIHVMKVENNRLHRIHQAMAPIGTSDYASARSVFLHLRDVPVGRYIAVPTTYAPREQTTFMLRIYSDHKVEPRLLTKLKFPRVRGTSPHEMAHQRNMERAKQIKQIELQERGESNASEGYRREWTELLEEQIVATQLLLCLR</sequence>
<dbReference type="InterPro" id="IPR001300">
    <property type="entry name" value="Peptidase_C2_calpain_cat"/>
</dbReference>
<feature type="active site" evidence="5">
    <location>
        <position position="6"/>
    </location>
</feature>
<dbReference type="Pfam" id="PF00648">
    <property type="entry name" value="Peptidase_C2"/>
    <property type="match status" value="1"/>
</dbReference>
<keyword evidence="10" id="KW-1185">Reference proteome</keyword>
<accession>A0A0D6LWK2</accession>
<evidence type="ECO:0000259" key="8">
    <source>
        <dbReference type="PROSITE" id="PS50203"/>
    </source>
</evidence>
<dbReference type="PANTHER" id="PTHR10183">
    <property type="entry name" value="CALPAIN"/>
    <property type="match status" value="1"/>
</dbReference>
<feature type="region of interest" description="Disordered" evidence="7">
    <location>
        <begin position="1"/>
        <end position="20"/>
    </location>
</feature>
<dbReference type="PROSITE" id="PS50203">
    <property type="entry name" value="CALPAIN_CAT"/>
    <property type="match status" value="1"/>
</dbReference>
<dbReference type="GO" id="GO:0004198">
    <property type="term" value="F:calcium-dependent cysteine-type endopeptidase activity"/>
    <property type="evidence" value="ECO:0007669"/>
    <property type="project" value="InterPro"/>
</dbReference>
<dbReference type="PANTHER" id="PTHR10183:SF379">
    <property type="entry name" value="CALPAIN-5"/>
    <property type="match status" value="1"/>
</dbReference>
<dbReference type="PRINTS" id="PR00704">
    <property type="entry name" value="CALPAIN"/>
</dbReference>
<evidence type="ECO:0000256" key="1">
    <source>
        <dbReference type="ARBA" id="ARBA00007623"/>
    </source>
</evidence>
<dbReference type="InterPro" id="IPR036213">
    <property type="entry name" value="Calpain_III_sf"/>
</dbReference>
<dbReference type="AlphaFoldDB" id="A0A0D6LWK2"/>
<gene>
    <name evidence="9" type="ORF">ANCCEY_08904</name>
</gene>
<evidence type="ECO:0000313" key="10">
    <source>
        <dbReference type="Proteomes" id="UP000054495"/>
    </source>
</evidence>
<dbReference type="InterPro" id="IPR038765">
    <property type="entry name" value="Papain-like_cys_pep_sf"/>
</dbReference>
<reference evidence="9 10" key="1">
    <citation type="submission" date="2013-05" db="EMBL/GenBank/DDBJ databases">
        <title>Draft genome of the parasitic nematode Anyclostoma ceylanicum.</title>
        <authorList>
            <person name="Mitreva M."/>
        </authorList>
    </citation>
    <scope>NUCLEOTIDE SEQUENCE [LARGE SCALE GENOMIC DNA]</scope>
</reference>
<evidence type="ECO:0000256" key="6">
    <source>
        <dbReference type="PROSITE-ProRule" id="PRU00239"/>
    </source>
</evidence>
<comment type="caution">
    <text evidence="6">Lacks conserved residue(s) required for the propagation of feature annotation.</text>
</comment>
<dbReference type="EMBL" id="KE125074">
    <property type="protein sequence ID" value="EPB72007.1"/>
    <property type="molecule type" value="Genomic_DNA"/>
</dbReference>
<dbReference type="SUPFAM" id="SSF49758">
    <property type="entry name" value="Calpain large subunit, middle domain (domain III)"/>
    <property type="match status" value="1"/>
</dbReference>
<protein>
    <submittedName>
        <fullName evidence="9">Calpain large subunit, domain III</fullName>
    </submittedName>
</protein>
<keyword evidence="2" id="KW-0645">Protease</keyword>
<dbReference type="SMART" id="SM00720">
    <property type="entry name" value="calpain_III"/>
    <property type="match status" value="1"/>
</dbReference>
<keyword evidence="3" id="KW-0378">Hydrolase</keyword>
<dbReference type="InterPro" id="IPR022682">
    <property type="entry name" value="Calpain_domain_III"/>
</dbReference>
<evidence type="ECO:0000256" key="4">
    <source>
        <dbReference type="ARBA" id="ARBA00022807"/>
    </source>
</evidence>
<dbReference type="Proteomes" id="UP000054495">
    <property type="component" value="Unassembled WGS sequence"/>
</dbReference>
<dbReference type="GO" id="GO:0006508">
    <property type="term" value="P:proteolysis"/>
    <property type="evidence" value="ECO:0007669"/>
    <property type="project" value="UniProtKB-KW"/>
</dbReference>
<evidence type="ECO:0000313" key="9">
    <source>
        <dbReference type="EMBL" id="EPB72007.1"/>
    </source>
</evidence>
<dbReference type="GO" id="GO:0005737">
    <property type="term" value="C:cytoplasm"/>
    <property type="evidence" value="ECO:0007669"/>
    <property type="project" value="TreeGrafter"/>
</dbReference>
<organism evidence="9 10">
    <name type="scientific">Ancylostoma ceylanicum</name>
    <dbReference type="NCBI Taxonomy" id="53326"/>
    <lineage>
        <taxon>Eukaryota</taxon>
        <taxon>Metazoa</taxon>
        <taxon>Ecdysozoa</taxon>
        <taxon>Nematoda</taxon>
        <taxon>Chromadorea</taxon>
        <taxon>Rhabditida</taxon>
        <taxon>Rhabditina</taxon>
        <taxon>Rhabditomorpha</taxon>
        <taxon>Strongyloidea</taxon>
        <taxon>Ancylostomatidae</taxon>
        <taxon>Ancylostomatinae</taxon>
        <taxon>Ancylostoma</taxon>
    </lineage>
</organism>
<dbReference type="Pfam" id="PF01067">
    <property type="entry name" value="Calpain_III"/>
    <property type="match status" value="1"/>
</dbReference>
<proteinExistence type="inferred from homology"/>
<dbReference type="InterPro" id="IPR022683">
    <property type="entry name" value="Calpain_III"/>
</dbReference>
<feature type="compositionally biased region" description="Basic and acidic residues" evidence="7">
    <location>
        <begin position="9"/>
        <end position="20"/>
    </location>
</feature>
<comment type="similarity">
    <text evidence="1">Belongs to the peptidase C2 family.</text>
</comment>